<organism evidence="1">
    <name type="scientific">freshwater metagenome</name>
    <dbReference type="NCBI Taxonomy" id="449393"/>
    <lineage>
        <taxon>unclassified sequences</taxon>
        <taxon>metagenomes</taxon>
        <taxon>ecological metagenomes</taxon>
    </lineage>
</organism>
<evidence type="ECO:0000313" key="1">
    <source>
        <dbReference type="EMBL" id="CAB4687294.1"/>
    </source>
</evidence>
<gene>
    <name evidence="1" type="ORF">UFOPK2334_01526</name>
</gene>
<dbReference type="AlphaFoldDB" id="A0A6J6NR56"/>
<protein>
    <submittedName>
        <fullName evidence="1">Unannotated protein</fullName>
    </submittedName>
</protein>
<sequence length="72" mass="7176">MSVPLVALKVMVSPVLPPVALNVGVLSFVLLSELLEPVSELLARSGTPGAVGALVSIETDNAVDAVDAPAVG</sequence>
<proteinExistence type="predicted"/>
<dbReference type="EMBL" id="CAEZXA010000190">
    <property type="protein sequence ID" value="CAB4687294.1"/>
    <property type="molecule type" value="Genomic_DNA"/>
</dbReference>
<reference evidence="1" key="1">
    <citation type="submission" date="2020-05" db="EMBL/GenBank/DDBJ databases">
        <authorList>
            <person name="Chiriac C."/>
            <person name="Salcher M."/>
            <person name="Ghai R."/>
            <person name="Kavagutti S V."/>
        </authorList>
    </citation>
    <scope>NUCLEOTIDE SEQUENCE</scope>
</reference>
<accession>A0A6J6NR56</accession>
<name>A0A6J6NR56_9ZZZZ</name>